<accession>A0A2P6MHW8</accession>
<dbReference type="InterPro" id="IPR007505">
    <property type="entry name" value="PDDEXK_7"/>
</dbReference>
<reference evidence="1 2" key="1">
    <citation type="submission" date="2018-03" db="EMBL/GenBank/DDBJ databases">
        <title>Bacillus urumqiensis sp. nov., a moderately haloalkaliphilic bacterium isolated from a salt lake.</title>
        <authorList>
            <person name="Zhao B."/>
            <person name="Liao Z."/>
        </authorList>
    </citation>
    <scope>NUCLEOTIDE SEQUENCE [LARGE SCALE GENOMIC DNA]</scope>
    <source>
        <strain evidence="1 2">BZ-SZ-XJ18</strain>
    </source>
</reference>
<evidence type="ECO:0008006" key="3">
    <source>
        <dbReference type="Google" id="ProtNLM"/>
    </source>
</evidence>
<keyword evidence="2" id="KW-1185">Reference proteome</keyword>
<dbReference type="Pfam" id="PF04411">
    <property type="entry name" value="PDDEXK_7"/>
    <property type="match status" value="1"/>
</dbReference>
<name>A0A2P6MHW8_ALKUR</name>
<organism evidence="1 2">
    <name type="scientific">Alkalicoccus urumqiensis</name>
    <name type="common">Bacillus urumqiensis</name>
    <dbReference type="NCBI Taxonomy" id="1548213"/>
    <lineage>
        <taxon>Bacteria</taxon>
        <taxon>Bacillati</taxon>
        <taxon>Bacillota</taxon>
        <taxon>Bacilli</taxon>
        <taxon>Bacillales</taxon>
        <taxon>Bacillaceae</taxon>
        <taxon>Alkalicoccus</taxon>
    </lineage>
</organism>
<comment type="caution">
    <text evidence="1">The sequence shown here is derived from an EMBL/GenBank/DDBJ whole genome shotgun (WGS) entry which is preliminary data.</text>
</comment>
<protein>
    <recommendedName>
        <fullName evidence="3">DUF2357 domain-containing protein</fullName>
    </recommendedName>
</protein>
<dbReference type="OrthoDB" id="568239at2"/>
<dbReference type="AlphaFoldDB" id="A0A2P6MHW8"/>
<dbReference type="EMBL" id="PVNS01000006">
    <property type="protein sequence ID" value="PRO65867.1"/>
    <property type="molecule type" value="Genomic_DNA"/>
</dbReference>
<evidence type="ECO:0000313" key="1">
    <source>
        <dbReference type="EMBL" id="PRO65867.1"/>
    </source>
</evidence>
<sequence>MFADIYMIKVWYDHSSPPIEGSLRIRDINIGNKIVRKNDEWNIPTHYRSQNESYVRQIGVRLSDKNLEHYNLYLVSPINNSHIELYYSGEKDIWFESTHFSTRKNKNFYIFSEGPSITGITSAGSVYLSISYKQHSEKFGKIHFLPSALSVDDYEEMLRDLYHIREDLIRDDSNIASIGLSKQKLALNLQEQLNKLKLAVKQINLNPHSTLALQTLKKKYEQYGRFDVRMELEKNINPGNPFYWSKVAKPYVATHENLLIKQMLEELVIYSKDMGSVGSKPTPQLKNLINEREMCFNKSDLSTDMSIYDLEDAGRIQQCHDDLLSKVQKNLDHRKEIRESNKSKAINFDFKEGPHYEDIELVLKMNGIFNSNMNYKHNQSKDSIQAQLDNISDKSPIRIKSYKVNSKSFVLKELEIVKILLKTFHLPSHYRFYKTFNKEAQEDSLKRARIIKIRGKGIITSKNPTKFNSHNLCIEFKYISNITKDSVDISIPKENNELAMLLENTLPLLLNEKEQNESPLLKLKQLEKVKTLSQQIGLLNEASNQFDLLRTTAENLLKMEIFKELEPLEYLPLKPTQLFLHNPPYQSAWQVIQKIKNNLAPSLSTVENQRQIPTKKIEHIYEVWALYKIIFILTRELGWSLNEKSDIVKYLDDYIKSKPHKSLNNFVINLFSGSWKLEVYYEPKIKLSDKFVKPDFVLKFSKDGTERGIAILDAKYRNYKSQGTQLWKKDIEEVAIRKYGNMQPIETNWQLPILISGILHSDKEFSDYDEREFPPFHVYYNESLFNTKLIQNKPHQYSSIYLAPSKLYMFKNWFRLIMEYHLKEYHLCWNCGEENKIQVEHLITDNGHSKFHYSCLSCNEFWVKVHCRNSTEHTIIKHINNYHLQEFKHNKWWVVCPTCGHGKK</sequence>
<evidence type="ECO:0000313" key="2">
    <source>
        <dbReference type="Proteomes" id="UP000243650"/>
    </source>
</evidence>
<gene>
    <name evidence="1" type="ORF">C6I21_08200</name>
</gene>
<proteinExistence type="predicted"/>
<dbReference type="RefSeq" id="WP_105958963.1">
    <property type="nucleotide sequence ID" value="NZ_PVNS01000006.1"/>
</dbReference>
<dbReference type="Proteomes" id="UP000243650">
    <property type="component" value="Unassembled WGS sequence"/>
</dbReference>